<dbReference type="InterPro" id="IPR048972">
    <property type="entry name" value="PMI1_PMIR1-2_C"/>
</dbReference>
<feature type="compositionally biased region" description="Basic and acidic residues" evidence="1">
    <location>
        <begin position="401"/>
        <end position="419"/>
    </location>
</feature>
<dbReference type="InterPro" id="IPR019448">
    <property type="entry name" value="NT-C2"/>
</dbReference>
<dbReference type="InterPro" id="IPR018392">
    <property type="entry name" value="LysM"/>
</dbReference>
<dbReference type="Pfam" id="PF01476">
    <property type="entry name" value="LysM"/>
    <property type="match status" value="1"/>
</dbReference>
<gene>
    <name evidence="5" type="ORF">OLEA9_A028639</name>
</gene>
<organism evidence="5 6">
    <name type="scientific">Olea europaea subsp. europaea</name>
    <dbReference type="NCBI Taxonomy" id="158383"/>
    <lineage>
        <taxon>Eukaryota</taxon>
        <taxon>Viridiplantae</taxon>
        <taxon>Streptophyta</taxon>
        <taxon>Embryophyta</taxon>
        <taxon>Tracheophyta</taxon>
        <taxon>Spermatophyta</taxon>
        <taxon>Magnoliopsida</taxon>
        <taxon>eudicotyledons</taxon>
        <taxon>Gunneridae</taxon>
        <taxon>Pentapetalae</taxon>
        <taxon>asterids</taxon>
        <taxon>lamiids</taxon>
        <taxon>Lamiales</taxon>
        <taxon>Oleaceae</taxon>
        <taxon>Oleeae</taxon>
        <taxon>Olea</taxon>
    </lineage>
</organism>
<dbReference type="Pfam" id="PF10358">
    <property type="entry name" value="NT-C2"/>
    <property type="match status" value="1"/>
</dbReference>
<evidence type="ECO:0000313" key="6">
    <source>
        <dbReference type="Proteomes" id="UP000594638"/>
    </source>
</evidence>
<dbReference type="EMBL" id="CACTIH010007296">
    <property type="protein sequence ID" value="CAA3008366.1"/>
    <property type="molecule type" value="Genomic_DNA"/>
</dbReference>
<dbReference type="Gene3D" id="3.10.350.10">
    <property type="entry name" value="LysM domain"/>
    <property type="match status" value="1"/>
</dbReference>
<dbReference type="AlphaFoldDB" id="A0A8S0TUD0"/>
<feature type="domain" description="LysM" evidence="3">
    <location>
        <begin position="1117"/>
        <end position="1165"/>
    </location>
</feature>
<protein>
    <submittedName>
        <fullName evidence="5">Uncharacterized protein</fullName>
    </submittedName>
</protein>
<feature type="signal peptide" evidence="2">
    <location>
        <begin position="1"/>
        <end position="18"/>
    </location>
</feature>
<dbReference type="InterPro" id="IPR036779">
    <property type="entry name" value="LysM_dom_sf"/>
</dbReference>
<feature type="compositionally biased region" description="Acidic residues" evidence="1">
    <location>
        <begin position="490"/>
        <end position="504"/>
    </location>
</feature>
<evidence type="ECO:0000259" key="3">
    <source>
        <dbReference type="PROSITE" id="PS51782"/>
    </source>
</evidence>
<keyword evidence="6" id="KW-1185">Reference proteome</keyword>
<dbReference type="Pfam" id="PF21745">
    <property type="entry name" value="PMI1_PMIR1-2_C"/>
    <property type="match status" value="1"/>
</dbReference>
<feature type="chain" id="PRO_5035896122" evidence="2">
    <location>
        <begin position="19"/>
        <end position="1166"/>
    </location>
</feature>
<comment type="caution">
    <text evidence="5">The sequence shown here is derived from an EMBL/GenBank/DDBJ whole genome shotgun (WGS) entry which is preliminary data.</text>
</comment>
<dbReference type="SMART" id="SM00257">
    <property type="entry name" value="LysM"/>
    <property type="match status" value="1"/>
</dbReference>
<feature type="region of interest" description="Disordered" evidence="1">
    <location>
        <begin position="488"/>
        <end position="520"/>
    </location>
</feature>
<feature type="compositionally biased region" description="Low complexity" evidence="1">
    <location>
        <begin position="1099"/>
        <end position="1121"/>
    </location>
</feature>
<dbReference type="SUPFAM" id="SSF54106">
    <property type="entry name" value="LysM domain"/>
    <property type="match status" value="1"/>
</dbReference>
<proteinExistence type="predicted"/>
<feature type="region of interest" description="Disordered" evidence="1">
    <location>
        <begin position="1088"/>
        <end position="1123"/>
    </location>
</feature>
<keyword evidence="2" id="KW-0732">Signal</keyword>
<sequence length="1166" mass="129063">MLYVILERFFFLCHFVACVEIMSKADSRKKPVGNAGTSKFLNDLDTISKSLYSDKTQPTDAISIISSRSKSVRKPHLLEPKTKLKDASKNAKDSFDKDKKSIWSWKGIKALTHVRNRRFNCRFSVQIHSIEGLPAFFDDASLIVHWKRRDGELMTCPVRVCGGVAEFQEQLSHLCSVYGSRSGSHHSAKYEAKHFLLYVSVYNAPELDLGKHRVDLTRLLPLTLEELEEEKSSGKWTTSFRLSGKARGGTMNVSFGYAVIGSNSTEFSSNNYVSTPEGLLRNSSSATKLLGQFDQMNELSILQTGSLPAKSFTSNLSAEDIKDLHEVLPITRSELSDSMNIPCQKLDEEMSNASVNYKSETLPFFEPVEPLKLDSSIPPDAVKGSPETECKIGEYSVLEQEREEFTREQVEPKGDRSKAVQDSVGKSPETNSDVELLVNPSVEKVGCQTDEPSVSDCNFIQNDECTKESIMKELELALSSTSDLMKGLDSQEDECDISDQESNSETELKYSNLRKERSQSLDDITESVANEFFDMLGIDHSPFSLSSESETESPRERLLRQFEKDCLASGSSLLDFDVENDTVEFFTHAPTASGWGTISDDFHNSAMVQDYEERLKIETEAMMTKTRATILEDLETEALMDEWGLNERAFQHSPPSSSGGFGSPIDVLPQNPQQLPPLAEGLGPFVQTKNGGFLRSMNPVLFRTAKNRGSLIMQASSPVVVPAEMGSSIMDILQGLASVGVEKLSMQANRLMPLEDITGKTMQQLAWETVPSLEGPERPYFLQHENEIMQNVSGEQKRVKETARSHKFESNSIGSDAEYVPLEDLAPSAMDKIEALSIEGLRIQSGMSNEDAPSNISPQNIGEFSALKGNTVNVSGSIGLDGTGGLQLLDVKDNGEDINGLMGLSLTLDEWMKLDSGEIDDGDLISERTSKILAAHRATSLELFRGRSKGEKRRGKGRKFGLLGNNFTVALMVQLRDPLRNYEPVGTPMLALIQVERVLVAPKPKLYCTIPKLRNCDEEDQEEEPETSKIEGIVDEPEEDKILEEELVPQYKVTEVHVAGLKAEPGKKKLWGSSNQQQSGSRWLLANGMGKKNKHPLMKSKAVAKSSAPASSSSSPVTTTVNPGDTLWSISSRVHGNGAKWKELAALNPQIRNPNVIFPNETIRLR</sequence>
<dbReference type="Gramene" id="OE9A028639T1">
    <property type="protein sequence ID" value="OE9A028639C1"/>
    <property type="gene ID" value="OE9A028639"/>
</dbReference>
<dbReference type="InterPro" id="IPR039614">
    <property type="entry name" value="PMI1-like"/>
</dbReference>
<dbReference type="OrthoDB" id="2019483at2759"/>
<dbReference type="PROSITE" id="PS51782">
    <property type="entry name" value="LYSM"/>
    <property type="match status" value="1"/>
</dbReference>
<dbReference type="Proteomes" id="UP000594638">
    <property type="component" value="Unassembled WGS sequence"/>
</dbReference>
<feature type="region of interest" description="Disordered" evidence="1">
    <location>
        <begin position="401"/>
        <end position="433"/>
    </location>
</feature>
<feature type="domain" description="C2 NT-type" evidence="4">
    <location>
        <begin position="111"/>
        <end position="259"/>
    </location>
</feature>
<evidence type="ECO:0000313" key="5">
    <source>
        <dbReference type="EMBL" id="CAA3008366.1"/>
    </source>
</evidence>
<evidence type="ECO:0000256" key="1">
    <source>
        <dbReference type="SAM" id="MobiDB-lite"/>
    </source>
</evidence>
<dbReference type="PROSITE" id="PS51840">
    <property type="entry name" value="C2_NT"/>
    <property type="match status" value="1"/>
</dbReference>
<evidence type="ECO:0000259" key="4">
    <source>
        <dbReference type="PROSITE" id="PS51840"/>
    </source>
</evidence>
<dbReference type="PANTHER" id="PTHR33414">
    <property type="entry name" value="PROTEIN PLASTID MOVEMENT IMPAIRED 1-RELATED 1"/>
    <property type="match status" value="1"/>
</dbReference>
<evidence type="ECO:0000256" key="2">
    <source>
        <dbReference type="SAM" id="SignalP"/>
    </source>
</evidence>
<name>A0A8S0TUD0_OLEEU</name>
<reference evidence="5 6" key="1">
    <citation type="submission" date="2019-12" db="EMBL/GenBank/DDBJ databases">
        <authorList>
            <person name="Alioto T."/>
            <person name="Alioto T."/>
            <person name="Gomez Garrido J."/>
        </authorList>
    </citation>
    <scope>NUCLEOTIDE SEQUENCE [LARGE SCALE GENOMIC DNA]</scope>
</reference>
<accession>A0A8S0TUD0</accession>
<dbReference type="PANTHER" id="PTHR33414:SF1">
    <property type="entry name" value="PROTEIN PLASTID MOVEMENT IMPAIRED 1-RELATED 1"/>
    <property type="match status" value="1"/>
</dbReference>
<dbReference type="CDD" id="cd00118">
    <property type="entry name" value="LysM"/>
    <property type="match status" value="1"/>
</dbReference>